<accession>A0A7Y0E2V0</accession>
<dbReference type="Gene3D" id="3.40.630.30">
    <property type="match status" value="1"/>
</dbReference>
<sequence length="160" mass="17908">MLWRLSKRQMEAGMGDGNRDAMRALFADGPGPDDIGPGLIARVDGQPAGWIQIDRRSAFPRLETSRVLKPVDDADVWSIACFLVDKRYRRQGLSAMLLRAACDHAARQGARIVEGYPIDTPNRKYAPVYAWTGFVGAFRDVGFTEVARRSDTRPIMRKVL</sequence>
<dbReference type="SUPFAM" id="SSF55729">
    <property type="entry name" value="Acyl-CoA N-acyltransferases (Nat)"/>
    <property type="match status" value="1"/>
</dbReference>
<protein>
    <submittedName>
        <fullName evidence="2">GNAT family N-acetyltransferase</fullName>
    </submittedName>
</protein>
<dbReference type="PROSITE" id="PS51186">
    <property type="entry name" value="GNAT"/>
    <property type="match status" value="1"/>
</dbReference>
<dbReference type="AlphaFoldDB" id="A0A7Y0E2V0"/>
<keyword evidence="2" id="KW-0808">Transferase</keyword>
<dbReference type="EMBL" id="JABBNT010000005">
    <property type="protein sequence ID" value="NMM46232.1"/>
    <property type="molecule type" value="Genomic_DNA"/>
</dbReference>
<keyword evidence="3" id="KW-1185">Reference proteome</keyword>
<evidence type="ECO:0000259" key="1">
    <source>
        <dbReference type="PROSITE" id="PS51186"/>
    </source>
</evidence>
<dbReference type="GO" id="GO:0016747">
    <property type="term" value="F:acyltransferase activity, transferring groups other than amino-acyl groups"/>
    <property type="evidence" value="ECO:0007669"/>
    <property type="project" value="InterPro"/>
</dbReference>
<comment type="caution">
    <text evidence="2">The sequence shown here is derived from an EMBL/GenBank/DDBJ whole genome shotgun (WGS) entry which is preliminary data.</text>
</comment>
<feature type="domain" description="N-acetyltransferase" evidence="1">
    <location>
        <begin position="1"/>
        <end position="160"/>
    </location>
</feature>
<dbReference type="CDD" id="cd04301">
    <property type="entry name" value="NAT_SF"/>
    <property type="match status" value="1"/>
</dbReference>
<dbReference type="InterPro" id="IPR016181">
    <property type="entry name" value="Acyl_CoA_acyltransferase"/>
</dbReference>
<name>A0A7Y0E2V0_9PROT</name>
<evidence type="ECO:0000313" key="3">
    <source>
        <dbReference type="Proteomes" id="UP000539372"/>
    </source>
</evidence>
<dbReference type="Proteomes" id="UP000539372">
    <property type="component" value="Unassembled WGS sequence"/>
</dbReference>
<proteinExistence type="predicted"/>
<dbReference type="InterPro" id="IPR000182">
    <property type="entry name" value="GNAT_dom"/>
</dbReference>
<organism evidence="2 3">
    <name type="scientific">Pacificispira spongiicola</name>
    <dbReference type="NCBI Taxonomy" id="2729598"/>
    <lineage>
        <taxon>Bacteria</taxon>
        <taxon>Pseudomonadati</taxon>
        <taxon>Pseudomonadota</taxon>
        <taxon>Alphaproteobacteria</taxon>
        <taxon>Rhodospirillales</taxon>
        <taxon>Rhodospirillaceae</taxon>
        <taxon>Pacificispira</taxon>
    </lineage>
</organism>
<reference evidence="2 3" key="1">
    <citation type="submission" date="2020-04" db="EMBL/GenBank/DDBJ databases">
        <title>Rhodospirillaceae bacterium KN72 isolated from deep sea.</title>
        <authorList>
            <person name="Zhang D.-C."/>
        </authorList>
    </citation>
    <scope>NUCLEOTIDE SEQUENCE [LARGE SCALE GENOMIC DNA]</scope>
    <source>
        <strain evidence="2 3">KN72</strain>
    </source>
</reference>
<dbReference type="Pfam" id="PF00583">
    <property type="entry name" value="Acetyltransf_1"/>
    <property type="match status" value="1"/>
</dbReference>
<evidence type="ECO:0000313" key="2">
    <source>
        <dbReference type="EMBL" id="NMM46232.1"/>
    </source>
</evidence>
<gene>
    <name evidence="2" type="ORF">HH303_17205</name>
</gene>